<name>A0A9W6GJA2_9FUSO</name>
<dbReference type="EMBL" id="BSDY01000002">
    <property type="protein sequence ID" value="GLI54914.1"/>
    <property type="molecule type" value="Genomic_DNA"/>
</dbReference>
<evidence type="ECO:0000313" key="2">
    <source>
        <dbReference type="Proteomes" id="UP001144471"/>
    </source>
</evidence>
<dbReference type="InterPro" id="IPR029062">
    <property type="entry name" value="Class_I_gatase-like"/>
</dbReference>
<organism evidence="1 2">
    <name type="scientific">Propionigenium maris DSM 9537</name>
    <dbReference type="NCBI Taxonomy" id="1123000"/>
    <lineage>
        <taxon>Bacteria</taxon>
        <taxon>Fusobacteriati</taxon>
        <taxon>Fusobacteriota</taxon>
        <taxon>Fusobacteriia</taxon>
        <taxon>Fusobacteriales</taxon>
        <taxon>Fusobacteriaceae</taxon>
        <taxon>Propionigenium</taxon>
    </lineage>
</organism>
<dbReference type="GO" id="GO:0005829">
    <property type="term" value="C:cytosol"/>
    <property type="evidence" value="ECO:0007669"/>
    <property type="project" value="TreeGrafter"/>
</dbReference>
<gene>
    <name evidence="1" type="ORF">PM10SUCC1_04290</name>
</gene>
<dbReference type="Pfam" id="PF07722">
    <property type="entry name" value="Peptidase_C26"/>
    <property type="match status" value="1"/>
</dbReference>
<reference evidence="1" key="1">
    <citation type="submission" date="2022-12" db="EMBL/GenBank/DDBJ databases">
        <title>Reference genome sequencing for broad-spectrum identification of bacterial and archaeal isolates by mass spectrometry.</title>
        <authorList>
            <person name="Sekiguchi Y."/>
            <person name="Tourlousse D.M."/>
        </authorList>
    </citation>
    <scope>NUCLEOTIDE SEQUENCE</scope>
    <source>
        <strain evidence="1">10succ1</strain>
    </source>
</reference>
<dbReference type="RefSeq" id="WP_281833067.1">
    <property type="nucleotide sequence ID" value="NZ_BSDY01000002.1"/>
</dbReference>
<dbReference type="PANTHER" id="PTHR43235:SF1">
    <property type="entry name" value="GLUTAMINE AMIDOTRANSFERASE PB2B2.05-RELATED"/>
    <property type="match status" value="1"/>
</dbReference>
<accession>A0A9W6GJA2</accession>
<proteinExistence type="predicted"/>
<dbReference type="SUPFAM" id="SSF52317">
    <property type="entry name" value="Class I glutamine amidotransferase-like"/>
    <property type="match status" value="1"/>
</dbReference>
<evidence type="ECO:0000313" key="1">
    <source>
        <dbReference type="EMBL" id="GLI54914.1"/>
    </source>
</evidence>
<dbReference type="Gene3D" id="3.40.50.880">
    <property type="match status" value="1"/>
</dbReference>
<sequence>MKVIGISGNRKFLDGFNRDYVFDHYARCIEKVGGAPLILPITTNKEVAKTYVDRIDALIMTGGVDVNPFLYGEEFAAETEAPFVERDTFDYLLIEAALEKDIPILGICRGMQIMNVYLGGSLHQDLKYYGETRIQHVQKSSHHEAVHLVEIEKDSTLCTLIGEKQKVNSVHHQAINKLGEGLAVSATSPSDGIIEAYESVDDRRILGIQWHPEMMFAEGNNEMENIFRFLLK</sequence>
<dbReference type="PROSITE" id="PS51273">
    <property type="entry name" value="GATASE_TYPE_1"/>
    <property type="match status" value="1"/>
</dbReference>
<dbReference type="InterPro" id="IPR044668">
    <property type="entry name" value="PuuD-like"/>
</dbReference>
<dbReference type="CDD" id="cd01745">
    <property type="entry name" value="GATase1_2"/>
    <property type="match status" value="1"/>
</dbReference>
<dbReference type="GO" id="GO:0033969">
    <property type="term" value="F:gamma-glutamyl-gamma-aminobutyrate hydrolase activity"/>
    <property type="evidence" value="ECO:0007669"/>
    <property type="project" value="TreeGrafter"/>
</dbReference>
<keyword evidence="2" id="KW-1185">Reference proteome</keyword>
<dbReference type="Proteomes" id="UP001144471">
    <property type="component" value="Unassembled WGS sequence"/>
</dbReference>
<keyword evidence="1" id="KW-0378">Hydrolase</keyword>
<comment type="caution">
    <text evidence="1">The sequence shown here is derived from an EMBL/GenBank/DDBJ whole genome shotgun (WGS) entry which is preliminary data.</text>
</comment>
<protein>
    <submittedName>
        <fullName evidence="1">Gamma-glutamyl-gamma-aminobutyrate hydrolase</fullName>
    </submittedName>
</protein>
<dbReference type="AlphaFoldDB" id="A0A9W6GJA2"/>
<dbReference type="FunFam" id="3.40.50.880:FF:000030">
    <property type="entry name" value="Gamma-glutamyl-gamma-aminobutyrate hydrolase PuuD"/>
    <property type="match status" value="1"/>
</dbReference>
<dbReference type="GO" id="GO:0006598">
    <property type="term" value="P:polyamine catabolic process"/>
    <property type="evidence" value="ECO:0007669"/>
    <property type="project" value="TreeGrafter"/>
</dbReference>
<dbReference type="InterPro" id="IPR011697">
    <property type="entry name" value="Peptidase_C26"/>
</dbReference>
<dbReference type="PANTHER" id="PTHR43235">
    <property type="entry name" value="GLUTAMINE AMIDOTRANSFERASE PB2B2.05-RELATED"/>
    <property type="match status" value="1"/>
</dbReference>